<protein>
    <submittedName>
        <fullName evidence="1">Uncharacterized protein</fullName>
    </submittedName>
</protein>
<comment type="caution">
    <text evidence="1">The sequence shown here is derived from an EMBL/GenBank/DDBJ whole genome shotgun (WGS) entry which is preliminary data.</text>
</comment>
<sequence length="65" mass="7261">MIDVKAAPIPCTWTASDSNDDPEIFAVSTGSSPEQAIANYFDACLELDPHYMNDSPEFVRFLRSY</sequence>
<dbReference type="Proteomes" id="UP000248857">
    <property type="component" value="Unassembled WGS sequence"/>
</dbReference>
<gene>
    <name evidence="1" type="ORF">C1752_16670</name>
</gene>
<keyword evidence="2" id="KW-1185">Reference proteome</keyword>
<proteinExistence type="predicted"/>
<accession>A0A2W1J7N5</accession>
<name>A0A2W1J7N5_9CYAN</name>
<reference evidence="1 2" key="1">
    <citation type="journal article" date="2018" name="Sci. Rep.">
        <title>A novel species of the marine cyanobacterium Acaryochloris with a unique pigment content and lifestyle.</title>
        <authorList>
            <person name="Partensky F."/>
            <person name="Six C."/>
            <person name="Ratin M."/>
            <person name="Garczarek L."/>
            <person name="Vaulot D."/>
            <person name="Probert I."/>
            <person name="Calteau A."/>
            <person name="Gourvil P."/>
            <person name="Marie D."/>
            <person name="Grebert T."/>
            <person name="Bouchier C."/>
            <person name="Le Panse S."/>
            <person name="Gachenot M."/>
            <person name="Rodriguez F."/>
            <person name="Garrido J.L."/>
        </authorList>
    </citation>
    <scope>NUCLEOTIDE SEQUENCE [LARGE SCALE GENOMIC DNA]</scope>
    <source>
        <strain evidence="1 2">RCC1774</strain>
    </source>
</reference>
<dbReference type="EMBL" id="PQWO01000050">
    <property type="protein sequence ID" value="PZD70206.1"/>
    <property type="molecule type" value="Genomic_DNA"/>
</dbReference>
<dbReference type="AlphaFoldDB" id="A0A2W1J7N5"/>
<dbReference type="RefSeq" id="WP_110989231.1">
    <property type="nucleotide sequence ID" value="NZ_CAWNWM010000050.1"/>
</dbReference>
<organism evidence="1 2">
    <name type="scientific">Acaryochloris thomasi RCC1774</name>
    <dbReference type="NCBI Taxonomy" id="1764569"/>
    <lineage>
        <taxon>Bacteria</taxon>
        <taxon>Bacillati</taxon>
        <taxon>Cyanobacteriota</taxon>
        <taxon>Cyanophyceae</taxon>
        <taxon>Acaryochloridales</taxon>
        <taxon>Acaryochloridaceae</taxon>
        <taxon>Acaryochloris</taxon>
        <taxon>Acaryochloris thomasi</taxon>
    </lineage>
</organism>
<evidence type="ECO:0000313" key="2">
    <source>
        <dbReference type="Proteomes" id="UP000248857"/>
    </source>
</evidence>
<evidence type="ECO:0000313" key="1">
    <source>
        <dbReference type="EMBL" id="PZD70206.1"/>
    </source>
</evidence>